<proteinExistence type="predicted"/>
<evidence type="ECO:0000313" key="2">
    <source>
        <dbReference type="Proteomes" id="UP000295781"/>
    </source>
</evidence>
<dbReference type="RefSeq" id="WP_129348405.1">
    <property type="nucleotide sequence ID" value="NZ_CP012670.1"/>
</dbReference>
<dbReference type="EMBL" id="CP012670">
    <property type="protein sequence ID" value="AUX23326.1"/>
    <property type="molecule type" value="Genomic_DNA"/>
</dbReference>
<reference evidence="1 2" key="1">
    <citation type="submission" date="2015-09" db="EMBL/GenBank/DDBJ databases">
        <title>Sorangium comparison.</title>
        <authorList>
            <person name="Zaburannyi N."/>
            <person name="Bunk B."/>
            <person name="Overmann J."/>
            <person name="Mueller R."/>
        </authorList>
    </citation>
    <scope>NUCLEOTIDE SEQUENCE [LARGE SCALE GENOMIC DNA]</scope>
    <source>
        <strain evidence="1 2">So ceGT47</strain>
    </source>
</reference>
<dbReference type="OrthoDB" id="283948at2"/>
<name>A0A4P2Q2W6_SORCE</name>
<accession>A0A4P2Q2W6</accession>
<dbReference type="Proteomes" id="UP000295781">
    <property type="component" value="Chromosome"/>
</dbReference>
<evidence type="ECO:0008006" key="3">
    <source>
        <dbReference type="Google" id="ProtNLM"/>
    </source>
</evidence>
<dbReference type="AlphaFoldDB" id="A0A4P2Q2W6"/>
<protein>
    <recommendedName>
        <fullName evidence="3">Phage baseplate protein</fullName>
    </recommendedName>
</protein>
<dbReference type="Pfam" id="PF12322">
    <property type="entry name" value="T4_baseplate"/>
    <property type="match status" value="1"/>
</dbReference>
<dbReference type="InterPro" id="IPR024364">
    <property type="entry name" value="Baseplate_phage_T4-like"/>
</dbReference>
<organism evidence="1 2">
    <name type="scientific">Sorangium cellulosum</name>
    <name type="common">Polyangium cellulosum</name>
    <dbReference type="NCBI Taxonomy" id="56"/>
    <lineage>
        <taxon>Bacteria</taxon>
        <taxon>Pseudomonadati</taxon>
        <taxon>Myxococcota</taxon>
        <taxon>Polyangia</taxon>
        <taxon>Polyangiales</taxon>
        <taxon>Polyangiaceae</taxon>
        <taxon>Sorangium</taxon>
    </lineage>
</organism>
<sequence length="241" mass="25963">MAELVPLRPAAVLEAWEGGLAQGTVERALTLLALAMPGATRDALADLSIGRRDALLLELRTRSFGPTAPCVVRCPRCEETLEFPVRLPDLRVPAPAAAEAVVTFGDLRLRVRPATSRDLLTIAGAADPVRALLERCVTAERASAGDPAAVPAEAAELVAAEMARLDPQADVRFDLSCAACGAAWTTVFDVVSYLWREIEAEARRLMAEVDALARTYCWSELTILEMSRPRRLAYLRLAGAA</sequence>
<gene>
    <name evidence="1" type="ORF">SOCEGT47_038490</name>
</gene>
<evidence type="ECO:0000313" key="1">
    <source>
        <dbReference type="EMBL" id="AUX23326.1"/>
    </source>
</evidence>